<evidence type="ECO:0000256" key="2">
    <source>
        <dbReference type="ARBA" id="ARBA00022692"/>
    </source>
</evidence>
<proteinExistence type="predicted"/>
<keyword evidence="4" id="KW-0472">Membrane</keyword>
<dbReference type="HOGENOM" id="CLU_024875_1_0_1"/>
<evidence type="ECO:0000259" key="6">
    <source>
        <dbReference type="PROSITE" id="PS50053"/>
    </source>
</evidence>
<evidence type="ECO:0000313" key="8">
    <source>
        <dbReference type="Proteomes" id="UP000002669"/>
    </source>
</evidence>
<dbReference type="STRING" id="535722.E4V2A3"/>
<dbReference type="PANTHER" id="PTHR12943:SF27">
    <property type="entry name" value="HOMOCYSTEINE-INDUCED ENDOPLASMIC RETICULUM PROTEIN, ISOFORM A"/>
    <property type="match status" value="1"/>
</dbReference>
<feature type="domain" description="Ubiquitin-like" evidence="6">
    <location>
        <begin position="26"/>
        <end position="87"/>
    </location>
</feature>
<comment type="subcellular location">
    <subcellularLocation>
        <location evidence="1">Membrane</location>
    </subcellularLocation>
</comment>
<dbReference type="Pfam" id="PF00240">
    <property type="entry name" value="ubiquitin"/>
    <property type="match status" value="1"/>
</dbReference>
<accession>E4V2A3</accession>
<keyword evidence="8" id="KW-1185">Reference proteome</keyword>
<feature type="compositionally biased region" description="Low complexity" evidence="5">
    <location>
        <begin position="591"/>
        <end position="613"/>
    </location>
</feature>
<dbReference type="Gene3D" id="3.10.20.90">
    <property type="entry name" value="Phosphatidylinositol 3-kinase Catalytic Subunit, Chain A, domain 1"/>
    <property type="match status" value="1"/>
</dbReference>
<feature type="compositionally biased region" description="Basic and acidic residues" evidence="5">
    <location>
        <begin position="579"/>
        <end position="590"/>
    </location>
</feature>
<dbReference type="OMA" id="NASWSRW"/>
<dbReference type="PROSITE" id="PS50053">
    <property type="entry name" value="UBIQUITIN_2"/>
    <property type="match status" value="1"/>
</dbReference>
<dbReference type="InterPro" id="IPR039751">
    <property type="entry name" value="HERPUD1/2"/>
</dbReference>
<keyword evidence="2" id="KW-0812">Transmembrane</keyword>
<dbReference type="InParanoid" id="E4V2A3"/>
<protein>
    <submittedName>
        <fullName evidence="7">Ubiquitin family protein</fullName>
    </submittedName>
</protein>
<feature type="region of interest" description="Disordered" evidence="5">
    <location>
        <begin position="1"/>
        <end position="22"/>
    </location>
</feature>
<gene>
    <name evidence="7" type="ORF">MGYG_07175</name>
</gene>
<dbReference type="InterPro" id="IPR029071">
    <property type="entry name" value="Ubiquitin-like_domsf"/>
</dbReference>
<dbReference type="GO" id="GO:0016020">
    <property type="term" value="C:membrane"/>
    <property type="evidence" value="ECO:0007669"/>
    <property type="project" value="UniProtKB-SubCell"/>
</dbReference>
<organism evidence="8">
    <name type="scientific">Arthroderma gypseum (strain ATCC MYA-4604 / CBS 118893)</name>
    <name type="common">Microsporum gypseum</name>
    <dbReference type="NCBI Taxonomy" id="535722"/>
    <lineage>
        <taxon>Eukaryota</taxon>
        <taxon>Fungi</taxon>
        <taxon>Dikarya</taxon>
        <taxon>Ascomycota</taxon>
        <taxon>Pezizomycotina</taxon>
        <taxon>Eurotiomycetes</taxon>
        <taxon>Eurotiomycetidae</taxon>
        <taxon>Onygenales</taxon>
        <taxon>Arthrodermataceae</taxon>
        <taxon>Nannizzia</taxon>
    </lineage>
</organism>
<dbReference type="InterPro" id="IPR000626">
    <property type="entry name" value="Ubiquitin-like_dom"/>
</dbReference>
<dbReference type="VEuPathDB" id="FungiDB:MGYG_07175"/>
<keyword evidence="3" id="KW-1133">Transmembrane helix</keyword>
<reference evidence="8" key="1">
    <citation type="journal article" date="2012" name="MBio">
        <title>Comparative genome analysis of Trichophyton rubrum and related dermatophytes reveals candidate genes involved in infection.</title>
        <authorList>
            <person name="Martinez D.A."/>
            <person name="Oliver B.G."/>
            <person name="Graeser Y."/>
            <person name="Goldberg J.M."/>
            <person name="Li W."/>
            <person name="Martinez-Rossi N.M."/>
            <person name="Monod M."/>
            <person name="Shelest E."/>
            <person name="Barton R.C."/>
            <person name="Birch E."/>
            <person name="Brakhage A.A."/>
            <person name="Chen Z."/>
            <person name="Gurr S.J."/>
            <person name="Heiman D."/>
            <person name="Heitman J."/>
            <person name="Kosti I."/>
            <person name="Rossi A."/>
            <person name="Saif S."/>
            <person name="Samalova M."/>
            <person name="Saunders C.W."/>
            <person name="Shea T."/>
            <person name="Summerbell R.C."/>
            <person name="Xu J."/>
            <person name="Young S."/>
            <person name="Zeng Q."/>
            <person name="Birren B.W."/>
            <person name="Cuomo C.A."/>
            <person name="White T.C."/>
        </authorList>
    </citation>
    <scope>NUCLEOTIDE SEQUENCE [LARGE SCALE GENOMIC DNA]</scope>
    <source>
        <strain evidence="8">ATCC MYA-4604 / CBS 118893</strain>
    </source>
</reference>
<dbReference type="AlphaFoldDB" id="E4V2A3"/>
<dbReference type="GeneID" id="10026426"/>
<evidence type="ECO:0000256" key="3">
    <source>
        <dbReference type="ARBA" id="ARBA00022989"/>
    </source>
</evidence>
<dbReference type="eggNOG" id="ENOG502SAFQ">
    <property type="taxonomic scope" value="Eukaryota"/>
</dbReference>
<evidence type="ECO:0000256" key="1">
    <source>
        <dbReference type="ARBA" id="ARBA00004370"/>
    </source>
</evidence>
<dbReference type="EMBL" id="DS989827">
    <property type="protein sequence ID" value="EFR04168.1"/>
    <property type="molecule type" value="Genomic_DNA"/>
</dbReference>
<feature type="region of interest" description="Disordered" evidence="5">
    <location>
        <begin position="579"/>
        <end position="613"/>
    </location>
</feature>
<name>E4V2A3_ARTGP</name>
<evidence type="ECO:0000313" key="7">
    <source>
        <dbReference type="EMBL" id="EFR04168.1"/>
    </source>
</evidence>
<dbReference type="CDD" id="cd17039">
    <property type="entry name" value="Ubl_ubiquitin_like"/>
    <property type="match status" value="1"/>
</dbReference>
<evidence type="ECO:0000256" key="4">
    <source>
        <dbReference type="ARBA" id="ARBA00023136"/>
    </source>
</evidence>
<dbReference type="Proteomes" id="UP000002669">
    <property type="component" value="Unassembled WGS sequence"/>
</dbReference>
<dbReference type="SUPFAM" id="SSF54236">
    <property type="entry name" value="Ubiquitin-like"/>
    <property type="match status" value="1"/>
</dbReference>
<dbReference type="GO" id="GO:0030968">
    <property type="term" value="P:endoplasmic reticulum unfolded protein response"/>
    <property type="evidence" value="ECO:0007669"/>
    <property type="project" value="TreeGrafter"/>
</dbReference>
<sequence>MTTDTSISGLGSGPDPADGHDQPIVLHILSPSFDSPRRITFNNLPLSTTVLEVKAKIMAELSTRPPPENQRLIYRGRCLSDNSQVLSRIVEPTEALEYSMHLVLPPRAATATSHQSNAYISASDRNMNSGRRPNTPRTFLQDTIEAERTRALPPPSTQWGSDSAPTNIATTRGQERVIDSLGGGPTDTSDFDPPRDEGLILPEDYPPTYTRPQTQVPPDPSQFLQQQGSYNGTLGSRLHLHRTASYPPTQPTVNGQLPGRATEQESRINPIAQIVRDIVAMEARLQAGAVPEAEEISAARNRLFEYMAAHRRNLHAIEGWITRVSYLASRAEQLRQWRLRNQDVSTGATAATIPWPASRPRHTAYLVASPTRYEAVLMPYTGQPTFATLTPVPASLLQPTFQYTVQPTSQPTVPLATNNNNLAQSAAPHPVVNTPAMRVPRHHLVIRGSTIIRAIRATWLFIRLYFFCYILSESGTWLRLFLVILSIAWACLSEVEIPRHVRRAIFLPLEDHIHDLLPINPDPAQPERARQNEGPSYITELLQRHRALARGIVLFFSSFIPGVSERQIMDLQGINSLRDNEQRAEQEARRQAAQQENPNAAEPNAAGEQADGG</sequence>
<evidence type="ECO:0000256" key="5">
    <source>
        <dbReference type="SAM" id="MobiDB-lite"/>
    </source>
</evidence>
<dbReference type="OrthoDB" id="21589at2759"/>
<dbReference type="RefSeq" id="XP_003171176.1">
    <property type="nucleotide sequence ID" value="XM_003171128.1"/>
</dbReference>
<dbReference type="PANTHER" id="PTHR12943">
    <property type="entry name" value="HOMOCYSTEINE-RESPONSIVE ENDOPLASMIC RETICULUM-RESIDENT UNIQUITIN-LIKE DOMAIN HERPUD PROTEIN FAMILY MEMBER"/>
    <property type="match status" value="1"/>
</dbReference>